<dbReference type="InterPro" id="IPR050647">
    <property type="entry name" value="Plant_LRR-RLKs"/>
</dbReference>
<evidence type="ECO:0000256" key="15">
    <source>
        <dbReference type="ARBA" id="ARBA00022840"/>
    </source>
</evidence>
<feature type="signal peptide" evidence="23">
    <location>
        <begin position="1"/>
        <end position="28"/>
    </location>
</feature>
<evidence type="ECO:0000256" key="8">
    <source>
        <dbReference type="ARBA" id="ARBA00022614"/>
    </source>
</evidence>
<dbReference type="SMART" id="SM00220">
    <property type="entry name" value="S_TKc"/>
    <property type="match status" value="1"/>
</dbReference>
<evidence type="ECO:0000256" key="7">
    <source>
        <dbReference type="ARBA" id="ARBA00022553"/>
    </source>
</evidence>
<dbReference type="PANTHER" id="PTHR48056">
    <property type="entry name" value="LRR RECEPTOR-LIKE SERINE/THREONINE-PROTEIN KINASE-RELATED"/>
    <property type="match status" value="1"/>
</dbReference>
<evidence type="ECO:0000256" key="2">
    <source>
        <dbReference type="ARBA" id="ARBA00008684"/>
    </source>
</evidence>
<evidence type="ECO:0000256" key="19">
    <source>
        <dbReference type="ARBA" id="ARBA00047899"/>
    </source>
</evidence>
<keyword evidence="5" id="KW-1003">Cell membrane</keyword>
<evidence type="ECO:0000256" key="13">
    <source>
        <dbReference type="ARBA" id="ARBA00022741"/>
    </source>
</evidence>
<evidence type="ECO:0000256" key="16">
    <source>
        <dbReference type="ARBA" id="ARBA00022989"/>
    </source>
</evidence>
<dbReference type="InterPro" id="IPR008271">
    <property type="entry name" value="Ser/Thr_kinase_AS"/>
</dbReference>
<protein>
    <recommendedName>
        <fullName evidence="4">non-specific serine/threonine protein kinase</fullName>
        <ecNumber evidence="4">2.7.11.1</ecNumber>
    </recommendedName>
</protein>
<dbReference type="GO" id="GO:0005524">
    <property type="term" value="F:ATP binding"/>
    <property type="evidence" value="ECO:0007669"/>
    <property type="project" value="UniProtKB-UniRule"/>
</dbReference>
<keyword evidence="7" id="KW-0597">Phosphoprotein</keyword>
<keyword evidence="9" id="KW-0808">Transferase</keyword>
<keyword evidence="16 22" id="KW-1133">Transmembrane helix</keyword>
<organism evidence="25 26">
    <name type="scientific">Kalanchoe fedtschenkoi</name>
    <name type="common">Lavender scallops</name>
    <name type="synonym">South American air plant</name>
    <dbReference type="NCBI Taxonomy" id="63787"/>
    <lineage>
        <taxon>Eukaryota</taxon>
        <taxon>Viridiplantae</taxon>
        <taxon>Streptophyta</taxon>
        <taxon>Embryophyta</taxon>
        <taxon>Tracheophyta</taxon>
        <taxon>Spermatophyta</taxon>
        <taxon>Magnoliopsida</taxon>
        <taxon>eudicotyledons</taxon>
        <taxon>Gunneridae</taxon>
        <taxon>Pentapetalae</taxon>
        <taxon>Saxifragales</taxon>
        <taxon>Crassulaceae</taxon>
        <taxon>Kalanchoe</taxon>
    </lineage>
</organism>
<dbReference type="Gene3D" id="3.80.10.10">
    <property type="entry name" value="Ribonuclease Inhibitor"/>
    <property type="match status" value="3"/>
</dbReference>
<evidence type="ECO:0000259" key="24">
    <source>
        <dbReference type="PROSITE" id="PS50011"/>
    </source>
</evidence>
<dbReference type="Pfam" id="PF08263">
    <property type="entry name" value="LRRNT_2"/>
    <property type="match status" value="1"/>
</dbReference>
<keyword evidence="12" id="KW-0677">Repeat</keyword>
<comment type="subcellular location">
    <subcellularLocation>
        <location evidence="1">Cell membrane</location>
        <topology evidence="1">Single-pass membrane protein</topology>
    </subcellularLocation>
</comment>
<dbReference type="EnsemblPlants" id="Kaladp0867s0003.1.v1.1">
    <property type="protein sequence ID" value="Kaladp0867s0003.1.v1.1"/>
    <property type="gene ID" value="Kaladp0867s0003.v1.1"/>
</dbReference>
<dbReference type="EC" id="2.7.11.1" evidence="4"/>
<evidence type="ECO:0000256" key="22">
    <source>
        <dbReference type="SAM" id="Phobius"/>
    </source>
</evidence>
<keyword evidence="15 21" id="KW-0067">ATP-binding</keyword>
<dbReference type="PROSITE" id="PS00108">
    <property type="entry name" value="PROTEIN_KINASE_ST"/>
    <property type="match status" value="1"/>
</dbReference>
<sequence>MPTCRSPPLCSTVLCFLFISRCYSAVQSDDLETLLSLKSSIRSASDPGLFDSWNPANSVCHFAGVSCNSDGYVTQIELSKQGLTGTLALDLICKLPSLEKLTLGANLLSGEVRPELNKCVQLVYLDLGQNSFSGSFPDISALSRLEHLYLNHSGFSGPFPWSALSSMPNLITLSLGDNPFDPTDAFPREILKLKKLSWVFLSNCSIQGTIPPEIGDLSELISLELSNNHLSGIIPPEMAKLRNLWQLELYRNNLTGKLPYGFRNLTNLAMFDASANHLSGDLSELRFLTNLVSLQMYQNQLTGGIPAEFGMFKQLVNISLYTNKLTGSLPQKLGSWAEFGFIDVSENYLTGPIPPDMCNKGTMFALLMLQNNITGSIPESYGNCTSLERFRVSDNLLSGTVPAAIWGLPLINIIDISSNQLEGRLSSTIAKAKALTTIRASNNKLSGELPQGLASATSLQAIDLQNNQISGGLPSKIGNLKQLSTLYLQNNKITGSIPKSLGFCSSLNDINIAENLLTGRIPSSLGSLPTLNFLNLSGNRLSGSIPESLSSLRLSLLDLSNNRLTGRVPQSLSIEAYNGSFAANTGLCSQNIKYFQPCSSSRFRQLKTLIILFISAMLILLFALSAFIFQKRFSWRRQSQERSLKRDSWNLKSFHVLTFTEDDVLDSVKQENLIGKGRSGNVYRLALPSGKDLAVKHIWTNNNNGDSESVSGSRPMLGKRPGKLTEFEAEVEMLSSIRHVNVVKLYCSITSEDSSLLVCEYMPGGSLWDQIHSGGKCELDWVSRHEIALGSAKGLEYLHHGLDRPVIHRDVKSSNILLDELLKPRIADFGLAKVARAKGGAVGSDSTHVIAGTLGYIAPEYGYTYKVNEKSDVYSFGVVLMELVTGKTPMEPEYGENRDIVHWVCSKVKNRESVLSLVDSRIADEMKDEAIKVLRIAILCTARLPTLRPTMRRVVQMLEESEPCKLVRVPASKDLAAKQDEEDVDEDRCFL</sequence>
<dbReference type="AlphaFoldDB" id="A0A7N0VH09"/>
<evidence type="ECO:0000256" key="17">
    <source>
        <dbReference type="ARBA" id="ARBA00023136"/>
    </source>
</evidence>
<dbReference type="Gramene" id="Kaladp0867s0003.1.v1.1">
    <property type="protein sequence ID" value="Kaladp0867s0003.1.v1.1"/>
    <property type="gene ID" value="Kaladp0867s0003.v1.1"/>
</dbReference>
<evidence type="ECO:0000256" key="1">
    <source>
        <dbReference type="ARBA" id="ARBA00004162"/>
    </source>
</evidence>
<dbReference type="FunFam" id="1.10.510.10:FF:000417">
    <property type="entry name" value="Leucine-rich repeat receptor-like protein kinase"/>
    <property type="match status" value="1"/>
</dbReference>
<keyword evidence="10 22" id="KW-0812">Transmembrane</keyword>
<dbReference type="Proteomes" id="UP000594263">
    <property type="component" value="Unplaced"/>
</dbReference>
<reference evidence="25" key="1">
    <citation type="submission" date="2021-01" db="UniProtKB">
        <authorList>
            <consortium name="EnsemblPlants"/>
        </authorList>
    </citation>
    <scope>IDENTIFICATION</scope>
</reference>
<evidence type="ECO:0000256" key="10">
    <source>
        <dbReference type="ARBA" id="ARBA00022692"/>
    </source>
</evidence>
<evidence type="ECO:0000256" key="23">
    <source>
        <dbReference type="SAM" id="SignalP"/>
    </source>
</evidence>
<evidence type="ECO:0000256" key="11">
    <source>
        <dbReference type="ARBA" id="ARBA00022729"/>
    </source>
</evidence>
<dbReference type="PROSITE" id="PS50011">
    <property type="entry name" value="PROTEIN_KINASE_DOM"/>
    <property type="match status" value="1"/>
</dbReference>
<dbReference type="GO" id="GO:0005886">
    <property type="term" value="C:plasma membrane"/>
    <property type="evidence" value="ECO:0007669"/>
    <property type="project" value="UniProtKB-SubCell"/>
</dbReference>
<evidence type="ECO:0000256" key="9">
    <source>
        <dbReference type="ARBA" id="ARBA00022679"/>
    </source>
</evidence>
<keyword evidence="14" id="KW-0418">Kinase</keyword>
<dbReference type="SMART" id="SM00369">
    <property type="entry name" value="LRR_TYP"/>
    <property type="match status" value="7"/>
</dbReference>
<keyword evidence="8" id="KW-0433">Leucine-rich repeat</keyword>
<comment type="catalytic activity">
    <reaction evidence="20">
        <text>L-seryl-[protein] + ATP = O-phospho-L-seryl-[protein] + ADP + H(+)</text>
        <dbReference type="Rhea" id="RHEA:17989"/>
        <dbReference type="Rhea" id="RHEA-COMP:9863"/>
        <dbReference type="Rhea" id="RHEA-COMP:11604"/>
        <dbReference type="ChEBI" id="CHEBI:15378"/>
        <dbReference type="ChEBI" id="CHEBI:29999"/>
        <dbReference type="ChEBI" id="CHEBI:30616"/>
        <dbReference type="ChEBI" id="CHEBI:83421"/>
        <dbReference type="ChEBI" id="CHEBI:456216"/>
        <dbReference type="EC" id="2.7.11.1"/>
    </reaction>
</comment>
<keyword evidence="6" id="KW-0723">Serine/threonine-protein kinase</keyword>
<evidence type="ECO:0000256" key="6">
    <source>
        <dbReference type="ARBA" id="ARBA00022527"/>
    </source>
</evidence>
<evidence type="ECO:0000256" key="21">
    <source>
        <dbReference type="PROSITE-ProRule" id="PRU10141"/>
    </source>
</evidence>
<dbReference type="FunFam" id="3.80.10.10:FF:000905">
    <property type="entry name" value="Receptor-like protein kinase 7"/>
    <property type="match status" value="1"/>
</dbReference>
<evidence type="ECO:0000256" key="14">
    <source>
        <dbReference type="ARBA" id="ARBA00022777"/>
    </source>
</evidence>
<proteinExistence type="inferred from homology"/>
<feature type="transmembrane region" description="Helical" evidence="22">
    <location>
        <begin position="609"/>
        <end position="629"/>
    </location>
</feature>
<dbReference type="InterPro" id="IPR001611">
    <property type="entry name" value="Leu-rich_rpt"/>
</dbReference>
<dbReference type="InterPro" id="IPR017441">
    <property type="entry name" value="Protein_kinase_ATP_BS"/>
</dbReference>
<feature type="domain" description="Protein kinase" evidence="24">
    <location>
        <begin position="668"/>
        <end position="965"/>
    </location>
</feature>
<dbReference type="FunFam" id="3.80.10.10:FF:000111">
    <property type="entry name" value="LRR receptor-like serine/threonine-protein kinase ERECTA"/>
    <property type="match status" value="1"/>
</dbReference>
<comment type="similarity">
    <text evidence="2">Belongs to the protein kinase superfamily. Ser/Thr protein kinase family.</text>
</comment>
<evidence type="ECO:0000313" key="25">
    <source>
        <dbReference type="EnsemblPlants" id="Kaladp0867s0003.1.v1.1"/>
    </source>
</evidence>
<dbReference type="InterPro" id="IPR011009">
    <property type="entry name" value="Kinase-like_dom_sf"/>
</dbReference>
<dbReference type="SUPFAM" id="SSF52058">
    <property type="entry name" value="L domain-like"/>
    <property type="match status" value="3"/>
</dbReference>
<dbReference type="PROSITE" id="PS00107">
    <property type="entry name" value="PROTEIN_KINASE_ATP"/>
    <property type="match status" value="1"/>
</dbReference>
<keyword evidence="11 23" id="KW-0732">Signal</keyword>
<dbReference type="Pfam" id="PF13855">
    <property type="entry name" value="LRR_8"/>
    <property type="match status" value="1"/>
</dbReference>
<evidence type="ECO:0000313" key="26">
    <source>
        <dbReference type="Proteomes" id="UP000594263"/>
    </source>
</evidence>
<evidence type="ECO:0000256" key="3">
    <source>
        <dbReference type="ARBA" id="ARBA00009592"/>
    </source>
</evidence>
<dbReference type="OMA" id="TGVDCAN"/>
<accession>A0A7N0VH09</accession>
<dbReference type="GO" id="GO:0004674">
    <property type="term" value="F:protein serine/threonine kinase activity"/>
    <property type="evidence" value="ECO:0007669"/>
    <property type="project" value="UniProtKB-KW"/>
</dbReference>
<keyword evidence="26" id="KW-1185">Reference proteome</keyword>
<dbReference type="Pfam" id="PF00560">
    <property type="entry name" value="LRR_1"/>
    <property type="match status" value="5"/>
</dbReference>
<evidence type="ECO:0000256" key="12">
    <source>
        <dbReference type="ARBA" id="ARBA00022737"/>
    </source>
</evidence>
<dbReference type="InterPro" id="IPR003591">
    <property type="entry name" value="Leu-rich_rpt_typical-subtyp"/>
</dbReference>
<dbReference type="Pfam" id="PF00069">
    <property type="entry name" value="Pkinase"/>
    <property type="match status" value="1"/>
</dbReference>
<keyword evidence="18" id="KW-0325">Glycoprotein</keyword>
<feature type="binding site" evidence="21">
    <location>
        <position position="696"/>
    </location>
    <ligand>
        <name>ATP</name>
        <dbReference type="ChEBI" id="CHEBI:30616"/>
    </ligand>
</feature>
<name>A0A7N0VH09_KALFE</name>
<dbReference type="InterPro" id="IPR000719">
    <property type="entry name" value="Prot_kinase_dom"/>
</dbReference>
<dbReference type="FunFam" id="3.80.10.10:FF:000041">
    <property type="entry name" value="LRR receptor-like serine/threonine-protein kinase ERECTA"/>
    <property type="match status" value="1"/>
</dbReference>
<dbReference type="InterPro" id="IPR013210">
    <property type="entry name" value="LRR_N_plant-typ"/>
</dbReference>
<keyword evidence="17 22" id="KW-0472">Membrane</keyword>
<keyword evidence="13 21" id="KW-0547">Nucleotide-binding</keyword>
<feature type="chain" id="PRO_5029788796" description="non-specific serine/threonine protein kinase" evidence="23">
    <location>
        <begin position="29"/>
        <end position="991"/>
    </location>
</feature>
<dbReference type="InterPro" id="IPR032675">
    <property type="entry name" value="LRR_dom_sf"/>
</dbReference>
<dbReference type="Gene3D" id="3.30.200.20">
    <property type="entry name" value="Phosphorylase Kinase, domain 1"/>
    <property type="match status" value="1"/>
</dbReference>
<evidence type="ECO:0000256" key="20">
    <source>
        <dbReference type="ARBA" id="ARBA00048679"/>
    </source>
</evidence>
<evidence type="ECO:0000256" key="5">
    <source>
        <dbReference type="ARBA" id="ARBA00022475"/>
    </source>
</evidence>
<evidence type="ECO:0000256" key="4">
    <source>
        <dbReference type="ARBA" id="ARBA00012513"/>
    </source>
</evidence>
<evidence type="ECO:0000256" key="18">
    <source>
        <dbReference type="ARBA" id="ARBA00023180"/>
    </source>
</evidence>
<dbReference type="SUPFAM" id="SSF56112">
    <property type="entry name" value="Protein kinase-like (PK-like)"/>
    <property type="match status" value="1"/>
</dbReference>
<dbReference type="Gene3D" id="1.10.510.10">
    <property type="entry name" value="Transferase(Phosphotransferase) domain 1"/>
    <property type="match status" value="1"/>
</dbReference>
<dbReference type="PANTHER" id="PTHR48056:SF41">
    <property type="entry name" value="RECEPTOR-LIKE PROTEIN KINASE HAIKU2"/>
    <property type="match status" value="1"/>
</dbReference>
<comment type="catalytic activity">
    <reaction evidence="19">
        <text>L-threonyl-[protein] + ATP = O-phospho-L-threonyl-[protein] + ADP + H(+)</text>
        <dbReference type="Rhea" id="RHEA:46608"/>
        <dbReference type="Rhea" id="RHEA-COMP:11060"/>
        <dbReference type="Rhea" id="RHEA-COMP:11605"/>
        <dbReference type="ChEBI" id="CHEBI:15378"/>
        <dbReference type="ChEBI" id="CHEBI:30013"/>
        <dbReference type="ChEBI" id="CHEBI:30616"/>
        <dbReference type="ChEBI" id="CHEBI:61977"/>
        <dbReference type="ChEBI" id="CHEBI:456216"/>
        <dbReference type="EC" id="2.7.11.1"/>
    </reaction>
</comment>
<comment type="similarity">
    <text evidence="3">Belongs to the RLP family.</text>
</comment>